<dbReference type="PANTHER" id="PTHR47170:SF2">
    <property type="entry name" value="MALONYL-COA:ACP TRANSACYLASE (MAT) DOMAIN-CONTAINING PROTEIN"/>
    <property type="match status" value="1"/>
</dbReference>
<reference evidence="2" key="1">
    <citation type="submission" date="2016-11" db="UniProtKB">
        <authorList>
            <consortium name="WormBaseParasite"/>
        </authorList>
    </citation>
    <scope>IDENTIFICATION</scope>
</reference>
<accession>A0A1I8B7G3</accession>
<sequence length="392" mass="45228">MNVLRQIPLQIIDKRIFNIRTIRRKVPGSGKDLHALQKWDIGSFEYDKEIVQNVHKRIPLPNDLTEGNEGDDPIPKFPLDRRARLQLRRPEKRLLKLKFDHIPIEDQVVIMFPGYGTQYLTMGSNFAELLKYDLFDLCQNGPKTKLDQIIYSHLAIFVSSLAAFEKLKTEQPDIMDRLTDVAGFGLGEFCALVAANVINYNDALKMMKIYADASQRCSQLSYSGMITIRTCAESQLLNALTEAKEYSESKGEMPLCELAGYLFCHVKIIAGTMKSLEFLNQHSKHFKFQMNEAANDVGEYLERINEINIPRINVYSNYTGRPHLFQTKRIKRDLVRQITNPIKWEQIAQLLFQKRKNEAFPSYIEVGPGKQLGNILYNIGKKTRKTYMHYSP</sequence>
<dbReference type="InterPro" id="IPR001227">
    <property type="entry name" value="Ac_transferase_dom_sf"/>
</dbReference>
<dbReference type="PANTHER" id="PTHR47170">
    <property type="entry name" value="MALONYL-COA ACP TRANSACYLASE, ACP-BINDING"/>
    <property type="match status" value="1"/>
</dbReference>
<dbReference type="SUPFAM" id="SSF52151">
    <property type="entry name" value="FabD/lysophospholipase-like"/>
    <property type="match status" value="1"/>
</dbReference>
<dbReference type="Proteomes" id="UP000095281">
    <property type="component" value="Unplaced"/>
</dbReference>
<dbReference type="InterPro" id="IPR016035">
    <property type="entry name" value="Acyl_Trfase/lysoPLipase"/>
</dbReference>
<dbReference type="OMA" id="AANYNCP"/>
<proteinExistence type="predicted"/>
<name>A0A1I8B7G3_MELHA</name>
<evidence type="ECO:0000313" key="2">
    <source>
        <dbReference type="WBParaSite" id="MhA1_Contig1584.frz3.gene9"/>
    </source>
</evidence>
<dbReference type="InterPro" id="IPR052760">
    <property type="entry name" value="Mitochondrial_malonyltrans"/>
</dbReference>
<dbReference type="WBParaSite" id="MhA1_Contig1584.frz3.gene9">
    <property type="protein sequence ID" value="MhA1_Contig1584.frz3.gene9"/>
    <property type="gene ID" value="MhA1_Contig1584.frz3.gene9"/>
</dbReference>
<evidence type="ECO:0000313" key="1">
    <source>
        <dbReference type="Proteomes" id="UP000095281"/>
    </source>
</evidence>
<organism evidence="1 2">
    <name type="scientific">Meloidogyne hapla</name>
    <name type="common">Root-knot nematode worm</name>
    <dbReference type="NCBI Taxonomy" id="6305"/>
    <lineage>
        <taxon>Eukaryota</taxon>
        <taxon>Metazoa</taxon>
        <taxon>Ecdysozoa</taxon>
        <taxon>Nematoda</taxon>
        <taxon>Chromadorea</taxon>
        <taxon>Rhabditida</taxon>
        <taxon>Tylenchina</taxon>
        <taxon>Tylenchomorpha</taxon>
        <taxon>Tylenchoidea</taxon>
        <taxon>Meloidogynidae</taxon>
        <taxon>Meloidogyninae</taxon>
        <taxon>Meloidogyne</taxon>
    </lineage>
</organism>
<protein>
    <submittedName>
        <fullName evidence="2">PKS_AT domain-containing protein</fullName>
    </submittedName>
</protein>
<keyword evidence="1" id="KW-1185">Reference proteome</keyword>
<dbReference type="GO" id="GO:0016740">
    <property type="term" value="F:transferase activity"/>
    <property type="evidence" value="ECO:0007669"/>
    <property type="project" value="InterPro"/>
</dbReference>
<dbReference type="Gene3D" id="3.30.70.250">
    <property type="entry name" value="Malonyl-CoA ACP transacylase, ACP-binding"/>
    <property type="match status" value="1"/>
</dbReference>
<dbReference type="Gene3D" id="3.40.366.10">
    <property type="entry name" value="Malonyl-Coenzyme A Acyl Carrier Protein, domain 2"/>
    <property type="match status" value="1"/>
</dbReference>
<dbReference type="AlphaFoldDB" id="A0A1I8B7G3"/>